<evidence type="ECO:0000313" key="1">
    <source>
        <dbReference type="EMBL" id="TMW68364.1"/>
    </source>
</evidence>
<dbReference type="Proteomes" id="UP000794436">
    <property type="component" value="Unassembled WGS sequence"/>
</dbReference>
<gene>
    <name evidence="1" type="ORF">Poli38472_005832</name>
</gene>
<dbReference type="AlphaFoldDB" id="A0A8K1CRQ4"/>
<proteinExistence type="predicted"/>
<protein>
    <submittedName>
        <fullName evidence="1">Uncharacterized protein</fullName>
    </submittedName>
</protein>
<dbReference type="EMBL" id="SPLM01000002">
    <property type="protein sequence ID" value="TMW68364.1"/>
    <property type="molecule type" value="Genomic_DNA"/>
</dbReference>
<keyword evidence="2" id="KW-1185">Reference proteome</keyword>
<organism evidence="1 2">
    <name type="scientific">Pythium oligandrum</name>
    <name type="common">Mycoparasitic fungus</name>
    <dbReference type="NCBI Taxonomy" id="41045"/>
    <lineage>
        <taxon>Eukaryota</taxon>
        <taxon>Sar</taxon>
        <taxon>Stramenopiles</taxon>
        <taxon>Oomycota</taxon>
        <taxon>Peronosporomycetes</taxon>
        <taxon>Pythiales</taxon>
        <taxon>Pythiaceae</taxon>
        <taxon>Pythium</taxon>
    </lineage>
</organism>
<accession>A0A8K1CRQ4</accession>
<sequence length="128" mass="14458">MTRPVWCTLVDEGGVPLLCEFCLEDVKGEYIFDVVKEVSLVAQDELTQRLETTYVRVYASKEAYAADRDSTLRTRHRLDDSLGTADQPLLIVAPYEVIKPRDVYFNLVDEDGTSYLPLCPDHRSASGL</sequence>
<reference evidence="1" key="1">
    <citation type="submission" date="2019-03" db="EMBL/GenBank/DDBJ databases">
        <title>Long read genome sequence of the mycoparasitic Pythium oligandrum ATCC 38472 isolated from sugarbeet rhizosphere.</title>
        <authorList>
            <person name="Gaulin E."/>
        </authorList>
    </citation>
    <scope>NUCLEOTIDE SEQUENCE</scope>
    <source>
        <strain evidence="1">ATCC 38472_TT</strain>
    </source>
</reference>
<name>A0A8K1CRQ4_PYTOL</name>
<comment type="caution">
    <text evidence="1">The sequence shown here is derived from an EMBL/GenBank/DDBJ whole genome shotgun (WGS) entry which is preliminary data.</text>
</comment>
<evidence type="ECO:0000313" key="2">
    <source>
        <dbReference type="Proteomes" id="UP000794436"/>
    </source>
</evidence>